<keyword evidence="2" id="KW-1185">Reference proteome</keyword>
<reference evidence="1" key="1">
    <citation type="submission" date="2021-01" db="EMBL/GenBank/DDBJ databases">
        <authorList>
            <consortium name="Genoscope - CEA"/>
            <person name="William W."/>
        </authorList>
    </citation>
    <scope>NUCLEOTIDE SEQUENCE</scope>
</reference>
<evidence type="ECO:0000313" key="2">
    <source>
        <dbReference type="Proteomes" id="UP000688137"/>
    </source>
</evidence>
<organism evidence="1 2">
    <name type="scientific">Paramecium primaurelia</name>
    <dbReference type="NCBI Taxonomy" id="5886"/>
    <lineage>
        <taxon>Eukaryota</taxon>
        <taxon>Sar</taxon>
        <taxon>Alveolata</taxon>
        <taxon>Ciliophora</taxon>
        <taxon>Intramacronucleata</taxon>
        <taxon>Oligohymenophorea</taxon>
        <taxon>Peniculida</taxon>
        <taxon>Parameciidae</taxon>
        <taxon>Paramecium</taxon>
    </lineage>
</organism>
<protein>
    <submittedName>
        <fullName evidence="1">Uncharacterized protein</fullName>
    </submittedName>
</protein>
<proteinExistence type="predicted"/>
<gene>
    <name evidence="1" type="ORF">PPRIM_AZ9-3.1.T0040569</name>
</gene>
<name>A0A8S1JNK6_PARPR</name>
<dbReference type="Proteomes" id="UP000688137">
    <property type="component" value="Unassembled WGS sequence"/>
</dbReference>
<accession>A0A8S1JNK6</accession>
<dbReference type="AlphaFoldDB" id="A0A8S1JNK6"/>
<evidence type="ECO:0000313" key="1">
    <source>
        <dbReference type="EMBL" id="CAD8043345.1"/>
    </source>
</evidence>
<comment type="caution">
    <text evidence="1">The sequence shown here is derived from an EMBL/GenBank/DDBJ whole genome shotgun (WGS) entry which is preliminary data.</text>
</comment>
<sequence>MGKVELSGEDGTMNKIVLQLQFISLICINKIMSKKLQMEVCWLKQVSKNMEIMGVGMYPYYLPFSIGEQFSSVVDKQLKLHFILLLKTMNRNILAECKRQMFKQILIFPKGIDNNISLNNPVCRQDENMTSLEYIAISYKAYY</sequence>
<dbReference type="EMBL" id="CAJJDM010000001">
    <property type="protein sequence ID" value="CAD8043345.1"/>
    <property type="molecule type" value="Genomic_DNA"/>
</dbReference>